<dbReference type="EMBL" id="JBHTGQ010000031">
    <property type="protein sequence ID" value="MFC7750993.1"/>
    <property type="molecule type" value="Genomic_DNA"/>
</dbReference>
<evidence type="ECO:0000259" key="1">
    <source>
        <dbReference type="Pfam" id="PF00557"/>
    </source>
</evidence>
<protein>
    <submittedName>
        <fullName evidence="3">M24 family metallopeptidase</fullName>
    </submittedName>
</protein>
<dbReference type="PANTHER" id="PTHR46112:SF2">
    <property type="entry name" value="XAA-PRO AMINOPEPTIDASE P-RELATED"/>
    <property type="match status" value="1"/>
</dbReference>
<reference evidence="4" key="1">
    <citation type="journal article" date="2019" name="Int. J. Syst. Evol. Microbiol.">
        <title>The Global Catalogue of Microorganisms (GCM) 10K type strain sequencing project: providing services to taxonomists for standard genome sequencing and annotation.</title>
        <authorList>
            <consortium name="The Broad Institute Genomics Platform"/>
            <consortium name="The Broad Institute Genome Sequencing Center for Infectious Disease"/>
            <person name="Wu L."/>
            <person name="Ma J."/>
        </authorList>
    </citation>
    <scope>NUCLEOTIDE SEQUENCE [LARGE SCALE GENOMIC DNA]</scope>
    <source>
        <strain evidence="4">JCM 18657</strain>
    </source>
</reference>
<comment type="caution">
    <text evidence="3">The sequence shown here is derived from an EMBL/GenBank/DDBJ whole genome shotgun (WGS) entry which is preliminary data.</text>
</comment>
<dbReference type="Gene3D" id="3.40.350.10">
    <property type="entry name" value="Creatinase/prolidase N-terminal domain"/>
    <property type="match status" value="1"/>
</dbReference>
<feature type="domain" description="Creatinase N-terminal" evidence="2">
    <location>
        <begin position="7"/>
        <end position="136"/>
    </location>
</feature>
<organism evidence="3 4">
    <name type="scientific">Paenibacillus thermoaerophilus</name>
    <dbReference type="NCBI Taxonomy" id="1215385"/>
    <lineage>
        <taxon>Bacteria</taxon>
        <taxon>Bacillati</taxon>
        <taxon>Bacillota</taxon>
        <taxon>Bacilli</taxon>
        <taxon>Bacillales</taxon>
        <taxon>Paenibacillaceae</taxon>
        <taxon>Paenibacillus</taxon>
    </lineage>
</organism>
<name>A0ABW2V6W2_9BACL</name>
<dbReference type="SUPFAM" id="SSF55920">
    <property type="entry name" value="Creatinase/aminopeptidase"/>
    <property type="match status" value="1"/>
</dbReference>
<dbReference type="InterPro" id="IPR029149">
    <property type="entry name" value="Creatin/AminoP/Spt16_N"/>
</dbReference>
<keyword evidence="4" id="KW-1185">Reference proteome</keyword>
<dbReference type="CDD" id="cd01066">
    <property type="entry name" value="APP_MetAP"/>
    <property type="match status" value="1"/>
</dbReference>
<dbReference type="InterPro" id="IPR000587">
    <property type="entry name" value="Creatinase_N"/>
</dbReference>
<accession>A0ABW2V6W2</accession>
<proteinExistence type="predicted"/>
<dbReference type="PANTHER" id="PTHR46112">
    <property type="entry name" value="AMINOPEPTIDASE"/>
    <property type="match status" value="1"/>
</dbReference>
<dbReference type="SUPFAM" id="SSF53092">
    <property type="entry name" value="Creatinase/prolidase N-terminal domain"/>
    <property type="match status" value="1"/>
</dbReference>
<dbReference type="Pfam" id="PF01321">
    <property type="entry name" value="Creatinase_N"/>
    <property type="match status" value="1"/>
</dbReference>
<feature type="domain" description="Peptidase M24" evidence="1">
    <location>
        <begin position="145"/>
        <end position="377"/>
    </location>
</feature>
<dbReference type="InterPro" id="IPR050659">
    <property type="entry name" value="Peptidase_M24B"/>
</dbReference>
<gene>
    <name evidence="3" type="ORF">ACFQWB_13790</name>
</gene>
<dbReference type="InterPro" id="IPR000994">
    <property type="entry name" value="Pept_M24"/>
</dbReference>
<dbReference type="Proteomes" id="UP001596528">
    <property type="component" value="Unassembled WGS sequence"/>
</dbReference>
<dbReference type="Pfam" id="PF00557">
    <property type="entry name" value="Peptidase_M24"/>
    <property type="match status" value="1"/>
</dbReference>
<sequence>MNPYKNRQARFRQAMRDAGIDGYIVTQNVDLYYLTGTMQTGLGVFPAEGEPVLYVRRSLARACAESEVRVEPMPSYRELGGALASAFPGWFEGGRKVRLATEFDVLPVQQFRRLEAALPGAEWLDGSRLMRELRMIKSAEELAPMREAARIVDVTLEKAIARLQEGMTELELMAYIEHSIRLHGHMGLMRMRAYNQEIVTGMVGAGEAAARPTYFDGPAGGQGLGPACPQSASRRPIGRGEPILLDLGCCIDGYVIDQTRTAVIGDLPDDLRYAYDVSERILREVEERLVPGTVCEDLYKLSLQLAKGAGLREHFMGYGPDQVKFLGHGIGLEIDEWPVLAMGFDIPLQAGMVIAVEPKFTFPGRGVVGVEDTYLITPDGFERLTVSRRELIRIGD</sequence>
<evidence type="ECO:0000313" key="4">
    <source>
        <dbReference type="Proteomes" id="UP001596528"/>
    </source>
</evidence>
<evidence type="ECO:0000259" key="2">
    <source>
        <dbReference type="Pfam" id="PF01321"/>
    </source>
</evidence>
<dbReference type="Gene3D" id="3.90.230.10">
    <property type="entry name" value="Creatinase/methionine aminopeptidase superfamily"/>
    <property type="match status" value="1"/>
</dbReference>
<evidence type="ECO:0000313" key="3">
    <source>
        <dbReference type="EMBL" id="MFC7750993.1"/>
    </source>
</evidence>
<dbReference type="RefSeq" id="WP_138789205.1">
    <property type="nucleotide sequence ID" value="NZ_JBHTGQ010000031.1"/>
</dbReference>
<dbReference type="InterPro" id="IPR036005">
    <property type="entry name" value="Creatinase/aminopeptidase-like"/>
</dbReference>